<name>A0A6A5X5T6_9PLEO</name>
<dbReference type="AlphaFoldDB" id="A0A6A5X5T6"/>
<sequence length="491" mass="55633">MSFFLAKVPVGTQLYHGTPGSEPVEGMEWLAFEPEHALIFAHARGPRHPGPPPGEGHHDREADEMDQKKYGDQQHQRPFQAPHDADLNNEEPKHGFLHTYAPKRPLNLLYIDGMSAGKTQNGTLDTQDILLLNWTSVPDNGMWSERERAQTLCNFTSTIWENKIDGILRMEGGFEIILCHFERDLEVKSIMPVVENGWPGSGMMGGWQYYKAITERYHGIGGERVELDYDNFVSAFEYDGLDLWRNNVNSDVPMPRLENAKAEDLEKIRTAVGDMILKSDTENKKQKKVNWQSTADLLITRYSTPLHQLHTSATLRSNKEDFSAYLTALLRPFIDYTSRNTTLETTRCISQMVPTLPSKPTLAHKTIHHITSEVCITLLTTLDITSTSLSRSVGPKNPHPSHALDLIDKLVAYLQWTTWKQCPTCSDEEICFIPIWPMGSFEDHAEPKCRGKSEARGRNGYWGRWGPGRRPPPDKGGEEMKGGEVQLQLEL</sequence>
<evidence type="ECO:0000313" key="2">
    <source>
        <dbReference type="EMBL" id="KAF2008207.1"/>
    </source>
</evidence>
<gene>
    <name evidence="2" type="ORF">P154DRAFT_419136</name>
</gene>
<evidence type="ECO:0000313" key="3">
    <source>
        <dbReference type="Proteomes" id="UP000799779"/>
    </source>
</evidence>
<reference evidence="2" key="1">
    <citation type="journal article" date="2020" name="Stud. Mycol.">
        <title>101 Dothideomycetes genomes: a test case for predicting lifestyles and emergence of pathogens.</title>
        <authorList>
            <person name="Haridas S."/>
            <person name="Albert R."/>
            <person name="Binder M."/>
            <person name="Bloem J."/>
            <person name="Labutti K."/>
            <person name="Salamov A."/>
            <person name="Andreopoulos B."/>
            <person name="Baker S."/>
            <person name="Barry K."/>
            <person name="Bills G."/>
            <person name="Bluhm B."/>
            <person name="Cannon C."/>
            <person name="Castanera R."/>
            <person name="Culley D."/>
            <person name="Daum C."/>
            <person name="Ezra D."/>
            <person name="Gonzalez J."/>
            <person name="Henrissat B."/>
            <person name="Kuo A."/>
            <person name="Liang C."/>
            <person name="Lipzen A."/>
            <person name="Lutzoni F."/>
            <person name="Magnuson J."/>
            <person name="Mondo S."/>
            <person name="Nolan M."/>
            <person name="Ohm R."/>
            <person name="Pangilinan J."/>
            <person name="Park H.-J."/>
            <person name="Ramirez L."/>
            <person name="Alfaro M."/>
            <person name="Sun H."/>
            <person name="Tritt A."/>
            <person name="Yoshinaga Y."/>
            <person name="Zwiers L.-H."/>
            <person name="Turgeon B."/>
            <person name="Goodwin S."/>
            <person name="Spatafora J."/>
            <person name="Crous P."/>
            <person name="Grigoriev I."/>
        </authorList>
    </citation>
    <scope>NUCLEOTIDE SEQUENCE</scope>
    <source>
        <strain evidence="2">CBS 123094</strain>
    </source>
</reference>
<dbReference type="Proteomes" id="UP000799779">
    <property type="component" value="Unassembled WGS sequence"/>
</dbReference>
<accession>A0A6A5X5T6</accession>
<dbReference type="EMBL" id="ML977556">
    <property type="protein sequence ID" value="KAF2008207.1"/>
    <property type="molecule type" value="Genomic_DNA"/>
</dbReference>
<feature type="compositionally biased region" description="Basic and acidic residues" evidence="1">
    <location>
        <begin position="83"/>
        <end position="94"/>
    </location>
</feature>
<dbReference type="OrthoDB" id="10261782at2759"/>
<keyword evidence="3" id="KW-1185">Reference proteome</keyword>
<organism evidence="2 3">
    <name type="scientific">Amniculicola lignicola CBS 123094</name>
    <dbReference type="NCBI Taxonomy" id="1392246"/>
    <lineage>
        <taxon>Eukaryota</taxon>
        <taxon>Fungi</taxon>
        <taxon>Dikarya</taxon>
        <taxon>Ascomycota</taxon>
        <taxon>Pezizomycotina</taxon>
        <taxon>Dothideomycetes</taxon>
        <taxon>Pleosporomycetidae</taxon>
        <taxon>Pleosporales</taxon>
        <taxon>Amniculicolaceae</taxon>
        <taxon>Amniculicola</taxon>
    </lineage>
</organism>
<feature type="region of interest" description="Disordered" evidence="1">
    <location>
        <begin position="448"/>
        <end position="491"/>
    </location>
</feature>
<feature type="compositionally biased region" description="Basic and acidic residues" evidence="1">
    <location>
        <begin position="55"/>
        <end position="75"/>
    </location>
</feature>
<proteinExistence type="predicted"/>
<feature type="region of interest" description="Disordered" evidence="1">
    <location>
        <begin position="43"/>
        <end position="95"/>
    </location>
</feature>
<dbReference type="InterPro" id="IPR038921">
    <property type="entry name" value="YOR389W-like"/>
</dbReference>
<evidence type="ECO:0000256" key="1">
    <source>
        <dbReference type="SAM" id="MobiDB-lite"/>
    </source>
</evidence>
<feature type="compositionally biased region" description="Basic and acidic residues" evidence="1">
    <location>
        <begin position="448"/>
        <end position="457"/>
    </location>
</feature>
<feature type="compositionally biased region" description="Basic and acidic residues" evidence="1">
    <location>
        <begin position="471"/>
        <end position="482"/>
    </location>
</feature>
<protein>
    <submittedName>
        <fullName evidence="2">Uncharacterized protein</fullName>
    </submittedName>
</protein>
<dbReference type="PANTHER" id="PTHR35204">
    <property type="entry name" value="YALI0A21131P"/>
    <property type="match status" value="1"/>
</dbReference>
<dbReference type="PANTHER" id="PTHR35204:SF1">
    <property type="entry name" value="ENTEROTOXIN"/>
    <property type="match status" value="1"/>
</dbReference>